<gene>
    <name evidence="2" type="ORF">K458DRAFT_413607</name>
</gene>
<evidence type="ECO:0000313" key="2">
    <source>
        <dbReference type="EMBL" id="KAF2689309.1"/>
    </source>
</evidence>
<keyword evidence="3" id="KW-1185">Reference proteome</keyword>
<dbReference type="Proteomes" id="UP000799291">
    <property type="component" value="Unassembled WGS sequence"/>
</dbReference>
<organism evidence="2 3">
    <name type="scientific">Lentithecium fluviatile CBS 122367</name>
    <dbReference type="NCBI Taxonomy" id="1168545"/>
    <lineage>
        <taxon>Eukaryota</taxon>
        <taxon>Fungi</taxon>
        <taxon>Dikarya</taxon>
        <taxon>Ascomycota</taxon>
        <taxon>Pezizomycotina</taxon>
        <taxon>Dothideomycetes</taxon>
        <taxon>Pleosporomycetidae</taxon>
        <taxon>Pleosporales</taxon>
        <taxon>Massarineae</taxon>
        <taxon>Lentitheciaceae</taxon>
        <taxon>Lentithecium</taxon>
    </lineage>
</organism>
<protein>
    <submittedName>
        <fullName evidence="2">Uncharacterized protein</fullName>
    </submittedName>
</protein>
<sequence>MKHIFSFLARFRPKHFRINYSPDYRCFIKHYVLSDELHPLHHLRQREYEDRKREGLWWHVTSSLDLSKSSVVRNVCRKRLRKAFIEALKERGFDEHGKLVEADVLEKHLGSMGRWLRGRQDVCLTGSVRLHVQAPLIPAKYKDVKMESGMVIEALIEGIKAEVMQANRGSERPKVLRSQWDSQPKSRKIPPSMSRKAPPSSNRTPPSANRFSPIVGTSQTRQKGRSQPNTVDGYA</sequence>
<feature type="compositionally biased region" description="Polar residues" evidence="1">
    <location>
        <begin position="199"/>
        <end position="235"/>
    </location>
</feature>
<evidence type="ECO:0000256" key="1">
    <source>
        <dbReference type="SAM" id="MobiDB-lite"/>
    </source>
</evidence>
<evidence type="ECO:0000313" key="3">
    <source>
        <dbReference type="Proteomes" id="UP000799291"/>
    </source>
</evidence>
<feature type="region of interest" description="Disordered" evidence="1">
    <location>
        <begin position="168"/>
        <end position="235"/>
    </location>
</feature>
<name>A0A6G1JGQ4_9PLEO</name>
<accession>A0A6G1JGQ4</accession>
<dbReference type="OrthoDB" id="5238363at2759"/>
<proteinExistence type="predicted"/>
<reference evidence="2" key="1">
    <citation type="journal article" date="2020" name="Stud. Mycol.">
        <title>101 Dothideomycetes genomes: a test case for predicting lifestyles and emergence of pathogens.</title>
        <authorList>
            <person name="Haridas S."/>
            <person name="Albert R."/>
            <person name="Binder M."/>
            <person name="Bloem J."/>
            <person name="Labutti K."/>
            <person name="Salamov A."/>
            <person name="Andreopoulos B."/>
            <person name="Baker S."/>
            <person name="Barry K."/>
            <person name="Bills G."/>
            <person name="Bluhm B."/>
            <person name="Cannon C."/>
            <person name="Castanera R."/>
            <person name="Culley D."/>
            <person name="Daum C."/>
            <person name="Ezra D."/>
            <person name="Gonzalez J."/>
            <person name="Henrissat B."/>
            <person name="Kuo A."/>
            <person name="Liang C."/>
            <person name="Lipzen A."/>
            <person name="Lutzoni F."/>
            <person name="Magnuson J."/>
            <person name="Mondo S."/>
            <person name="Nolan M."/>
            <person name="Ohm R."/>
            <person name="Pangilinan J."/>
            <person name="Park H.-J."/>
            <person name="Ramirez L."/>
            <person name="Alfaro M."/>
            <person name="Sun H."/>
            <person name="Tritt A."/>
            <person name="Yoshinaga Y."/>
            <person name="Zwiers L.-H."/>
            <person name="Turgeon B."/>
            <person name="Goodwin S."/>
            <person name="Spatafora J."/>
            <person name="Crous P."/>
            <person name="Grigoriev I."/>
        </authorList>
    </citation>
    <scope>NUCLEOTIDE SEQUENCE</scope>
    <source>
        <strain evidence="2">CBS 122367</strain>
    </source>
</reference>
<dbReference type="EMBL" id="MU005572">
    <property type="protein sequence ID" value="KAF2689309.1"/>
    <property type="molecule type" value="Genomic_DNA"/>
</dbReference>
<dbReference type="AlphaFoldDB" id="A0A6G1JGQ4"/>